<keyword evidence="1" id="KW-0175">Coiled coil</keyword>
<evidence type="ECO:0000256" key="2">
    <source>
        <dbReference type="SAM" id="MobiDB-lite"/>
    </source>
</evidence>
<proteinExistence type="predicted"/>
<dbReference type="OrthoDB" id="300702at2759"/>
<evidence type="ECO:0000256" key="1">
    <source>
        <dbReference type="SAM" id="Coils"/>
    </source>
</evidence>
<feature type="compositionally biased region" description="Polar residues" evidence="2">
    <location>
        <begin position="688"/>
        <end position="707"/>
    </location>
</feature>
<organism evidence="3 4">
    <name type="scientific">Paramecium sonneborni</name>
    <dbReference type="NCBI Taxonomy" id="65129"/>
    <lineage>
        <taxon>Eukaryota</taxon>
        <taxon>Sar</taxon>
        <taxon>Alveolata</taxon>
        <taxon>Ciliophora</taxon>
        <taxon>Intramacronucleata</taxon>
        <taxon>Oligohymenophorea</taxon>
        <taxon>Peniculida</taxon>
        <taxon>Parameciidae</taxon>
        <taxon>Paramecium</taxon>
    </lineage>
</organism>
<feature type="coiled-coil region" evidence="1">
    <location>
        <begin position="465"/>
        <end position="516"/>
    </location>
</feature>
<evidence type="ECO:0000313" key="3">
    <source>
        <dbReference type="EMBL" id="CAD8104064.1"/>
    </source>
</evidence>
<feature type="coiled-coil region" evidence="1">
    <location>
        <begin position="350"/>
        <end position="389"/>
    </location>
</feature>
<feature type="region of interest" description="Disordered" evidence="2">
    <location>
        <begin position="595"/>
        <end position="707"/>
    </location>
</feature>
<feature type="compositionally biased region" description="Polar residues" evidence="2">
    <location>
        <begin position="595"/>
        <end position="640"/>
    </location>
</feature>
<dbReference type="AlphaFoldDB" id="A0A8S1PMG8"/>
<feature type="compositionally biased region" description="Polar residues" evidence="2">
    <location>
        <begin position="662"/>
        <end position="681"/>
    </location>
</feature>
<dbReference type="EMBL" id="CAJJDN010000081">
    <property type="protein sequence ID" value="CAD8104064.1"/>
    <property type="molecule type" value="Genomic_DNA"/>
</dbReference>
<dbReference type="Proteomes" id="UP000692954">
    <property type="component" value="Unassembled WGS sequence"/>
</dbReference>
<name>A0A8S1PMG8_9CILI</name>
<keyword evidence="4" id="KW-1185">Reference proteome</keyword>
<evidence type="ECO:0000313" key="4">
    <source>
        <dbReference type="Proteomes" id="UP000692954"/>
    </source>
</evidence>
<protein>
    <submittedName>
        <fullName evidence="3">Uncharacterized protein</fullName>
    </submittedName>
</protein>
<accession>A0A8S1PMG8</accession>
<comment type="caution">
    <text evidence="3">The sequence shown here is derived from an EMBL/GenBank/DDBJ whole genome shotgun (WGS) entry which is preliminary data.</text>
</comment>
<reference evidence="3" key="1">
    <citation type="submission" date="2021-01" db="EMBL/GenBank/DDBJ databases">
        <authorList>
            <consortium name="Genoscope - CEA"/>
            <person name="William W."/>
        </authorList>
    </citation>
    <scope>NUCLEOTIDE SEQUENCE</scope>
</reference>
<sequence length="707" mass="84817">MQLLKLNQFQPLSQVDKPIPGNIVISLQLASNYVTFKSFALKYSDDCQHYYINFLLNYYETFYTKDNSYHLEFQMCYFELLPQFDRIKNIPIQRGYKLKNLKENFNIKSIIDQIIAITTYKDMYFLYIIHFSTRKCYILDPQTNPQSRFSDHEIVTKTILQYFEKIYPVECCLLKEIKQDATALIRSALILDFIYKYMDESNNVEKIENIKIRSSSAKELLEKIKWFIQKCYHENIYITNQQRQQPKLMDKLLSYDEWKQSINSNSFDKVNKIKNEFKSRNESIIKFNQPTSPDSSISILSLMGQNQLNQSLSSSKSDISINAQSFMKQQMYNQEIPKRDYRVNEEVITKQEFEILLREAKQQIRQEVLEELKREQDEKMQQYELKLQTKYNPLDEQIAQEYLTQVKYQRYKEYLDYLMEYYYNNDRGEYQNLIEQYNQRLKDTALNGMVEVQKQEILKLQAITKKKVLEQNQQLEIALYNQKKELQDIIPIKNKLQEKKEDYQRFQIQNNKHEYKFQFANVNLNIDPFEFKTDQQVDQIRNQRTIIDDLDLSRSEIQEIQNAWKFETSKSNLSRSSIYNYDEELEKLQKMYQNKNKQEPYQSNRQSNRVSSLQSNPQVQSQVYSNQVFSNKDPTSQRNLKNIDPASKQQSKFDPTSKRNLDLSNPQSEIYSQQQIDQSQRNLERSIRQPSKFGSLSQIEQNQEQQK</sequence>
<gene>
    <name evidence="3" type="ORF">PSON_ATCC_30995.1.T0810157</name>
</gene>